<dbReference type="GO" id="GO:0004180">
    <property type="term" value="F:carboxypeptidase activity"/>
    <property type="evidence" value="ECO:0007669"/>
    <property type="project" value="UniProtKB-KW"/>
</dbReference>
<evidence type="ECO:0000313" key="2">
    <source>
        <dbReference type="EMBL" id="CAB4142085.1"/>
    </source>
</evidence>
<reference evidence="2" key="1">
    <citation type="submission" date="2020-04" db="EMBL/GenBank/DDBJ databases">
        <authorList>
            <person name="Chiriac C."/>
            <person name="Salcher M."/>
            <person name="Ghai R."/>
            <person name="Kavagutti S V."/>
        </authorList>
    </citation>
    <scope>NUCLEOTIDE SEQUENCE</scope>
</reference>
<proteinExistence type="predicted"/>
<sequence length="150" mass="16975">MDKRSADNVAKLHPKLRDKASELWQAWKDAGEELTIVTSLRTPLEQNDLYAQGRTKAGKIVTQAKAWDSMHNYGLAIDCYNAADLRKGKLTAPSTKAGAVAEKLGWVWGGRWKKPYDPPHFQFTGKYKLIDLKIMRKDLDAKGYLENLDL</sequence>
<keyword evidence="2" id="KW-0645">Protease</keyword>
<protein>
    <submittedName>
        <fullName evidence="2">D-alanyl-D-alanine carboxypeptidase</fullName>
    </submittedName>
</protein>
<accession>A0A6J5M503</accession>
<keyword evidence="2" id="KW-0378">Hydrolase</keyword>
<evidence type="ECO:0000313" key="3">
    <source>
        <dbReference type="EMBL" id="CAB4158289.1"/>
    </source>
</evidence>
<dbReference type="EMBL" id="LR796668">
    <property type="protein sequence ID" value="CAB4158289.1"/>
    <property type="molecule type" value="Genomic_DNA"/>
</dbReference>
<feature type="domain" description="Peptidase M15C" evidence="1">
    <location>
        <begin position="63"/>
        <end position="122"/>
    </location>
</feature>
<dbReference type="EMBL" id="LR796400">
    <property type="protein sequence ID" value="CAB4142085.1"/>
    <property type="molecule type" value="Genomic_DNA"/>
</dbReference>
<dbReference type="Pfam" id="PF13539">
    <property type="entry name" value="Peptidase_M15_4"/>
    <property type="match status" value="1"/>
</dbReference>
<dbReference type="InterPro" id="IPR039561">
    <property type="entry name" value="Peptidase_M15C"/>
</dbReference>
<dbReference type="CDD" id="cd14845">
    <property type="entry name" value="L-Ala-D-Glu_peptidase_like"/>
    <property type="match status" value="1"/>
</dbReference>
<gene>
    <name evidence="2" type="ORF">UFOVP427_35</name>
    <name evidence="3" type="ORF">UFOVP697_3</name>
</gene>
<name>A0A6J5M503_9CAUD</name>
<dbReference type="InterPro" id="IPR009045">
    <property type="entry name" value="Zn_M74/Hedgehog-like"/>
</dbReference>
<dbReference type="Gene3D" id="3.30.1380.10">
    <property type="match status" value="1"/>
</dbReference>
<keyword evidence="2" id="KW-0121">Carboxypeptidase</keyword>
<evidence type="ECO:0000259" key="1">
    <source>
        <dbReference type="Pfam" id="PF13539"/>
    </source>
</evidence>
<dbReference type="SUPFAM" id="SSF55166">
    <property type="entry name" value="Hedgehog/DD-peptidase"/>
    <property type="match status" value="1"/>
</dbReference>
<organism evidence="2">
    <name type="scientific">uncultured Caudovirales phage</name>
    <dbReference type="NCBI Taxonomy" id="2100421"/>
    <lineage>
        <taxon>Viruses</taxon>
        <taxon>Duplodnaviria</taxon>
        <taxon>Heunggongvirae</taxon>
        <taxon>Uroviricota</taxon>
        <taxon>Caudoviricetes</taxon>
        <taxon>Peduoviridae</taxon>
        <taxon>Maltschvirus</taxon>
        <taxon>Maltschvirus maltsch</taxon>
    </lineage>
</organism>